<protein>
    <submittedName>
        <fullName evidence="2">Uncharacterized protein</fullName>
    </submittedName>
</protein>
<sequence length="592" mass="68076">MATIRSKGKTRFREPFPKAPSTTPVNAKFKLRPPPLDRNIEPMVDLEDESPITPLDEVARGSVSDKRGLELEFESIQRHHIARDNMHDFLVDCEQSIVDLTDVGSKVNAELRELKVKYTKAQQVGAVREDYITQMHHLHDGLNDAFLLSEVERDRREYEISWEIKRTHERAAHLEDLLAFMLDGLDDVFSWHMKDRDEIFEALNVIEEHVDDENEQLWCLYLFLKDAEESVWNLDVPSKDGIYADEVYLAGGRALLDRGDTMARMAMDCSPDSFQIDANGDVSMENAPICLDEEHIEVDADGDAIMREAHVERQVDTDQQRLRIGRPNVPDLPESAPFCSRSKPRGELLNWDTMLFRSPVTSPLTSPLPMGVCEMLLRTHIEKPPSYLLEKPPPPPSKRIRLNRPCFPVWGSCKEEEILARQQLKQGPFLGHGGLRRTDRPPPEMLAIVNATSNPEANMNWEIRGNRGRTLSVRNWPKEMMPGSWPEKPEEAGEGYTTIHYNELWHSLIDWMISAYQEVLAKPEEYATTIMGMGVMMWLAYYLRVYEDWMVANDVPLASSCLYKMKVSEIQLGEKALFGVNRWLDYERPWTG</sequence>
<evidence type="ECO:0000256" key="1">
    <source>
        <dbReference type="SAM" id="MobiDB-lite"/>
    </source>
</evidence>
<dbReference type="Proteomes" id="UP001150904">
    <property type="component" value="Unassembled WGS sequence"/>
</dbReference>
<accession>A0A9W9J8L0</accession>
<reference evidence="2" key="1">
    <citation type="submission" date="2022-12" db="EMBL/GenBank/DDBJ databases">
        <authorList>
            <person name="Petersen C."/>
        </authorList>
    </citation>
    <scope>NUCLEOTIDE SEQUENCE</scope>
    <source>
        <strain evidence="2">IBT 15544</strain>
    </source>
</reference>
<name>A0A9W9J8L0_9EURO</name>
<dbReference type="OrthoDB" id="10528923at2759"/>
<feature type="region of interest" description="Disordered" evidence="1">
    <location>
        <begin position="1"/>
        <end position="37"/>
    </location>
</feature>
<keyword evidence="3" id="KW-1185">Reference proteome</keyword>
<feature type="compositionally biased region" description="Basic residues" evidence="1">
    <location>
        <begin position="1"/>
        <end position="10"/>
    </location>
</feature>
<dbReference type="EMBL" id="JAPQKR010000016">
    <property type="protein sequence ID" value="KAJ5191794.1"/>
    <property type="molecule type" value="Genomic_DNA"/>
</dbReference>
<proteinExistence type="predicted"/>
<reference evidence="2" key="2">
    <citation type="journal article" date="2023" name="IMA Fungus">
        <title>Comparative genomic study of the Penicillium genus elucidates a diverse pangenome and 15 lateral gene transfer events.</title>
        <authorList>
            <person name="Petersen C."/>
            <person name="Sorensen T."/>
            <person name="Nielsen M.R."/>
            <person name="Sondergaard T.E."/>
            <person name="Sorensen J.L."/>
            <person name="Fitzpatrick D.A."/>
            <person name="Frisvad J.C."/>
            <person name="Nielsen K.L."/>
        </authorList>
    </citation>
    <scope>NUCLEOTIDE SEQUENCE</scope>
    <source>
        <strain evidence="2">IBT 15544</strain>
    </source>
</reference>
<organism evidence="2 3">
    <name type="scientific">Penicillium cinerascens</name>
    <dbReference type="NCBI Taxonomy" id="70096"/>
    <lineage>
        <taxon>Eukaryota</taxon>
        <taxon>Fungi</taxon>
        <taxon>Dikarya</taxon>
        <taxon>Ascomycota</taxon>
        <taxon>Pezizomycotina</taxon>
        <taxon>Eurotiomycetes</taxon>
        <taxon>Eurotiomycetidae</taxon>
        <taxon>Eurotiales</taxon>
        <taxon>Aspergillaceae</taxon>
        <taxon>Penicillium</taxon>
    </lineage>
</organism>
<dbReference type="GeneID" id="83185136"/>
<dbReference type="AlphaFoldDB" id="A0A9W9J8L0"/>
<dbReference type="RefSeq" id="XP_058304734.1">
    <property type="nucleotide sequence ID" value="XM_058457835.1"/>
</dbReference>
<comment type="caution">
    <text evidence="2">The sequence shown here is derived from an EMBL/GenBank/DDBJ whole genome shotgun (WGS) entry which is preliminary data.</text>
</comment>
<evidence type="ECO:0000313" key="3">
    <source>
        <dbReference type="Proteomes" id="UP001150904"/>
    </source>
</evidence>
<evidence type="ECO:0000313" key="2">
    <source>
        <dbReference type="EMBL" id="KAJ5191794.1"/>
    </source>
</evidence>
<gene>
    <name evidence="2" type="ORF">N7498_010779</name>
</gene>